<dbReference type="AlphaFoldDB" id="A0A446BJC3"/>
<accession>A0A446BJC3</accession>
<reference evidence="1 2" key="1">
    <citation type="submission" date="2018-04" db="EMBL/GenBank/DDBJ databases">
        <authorList>
            <person name="Huttner S."/>
            <person name="Dainat J."/>
        </authorList>
    </citation>
    <scope>NUCLEOTIDE SEQUENCE [LARGE SCALE GENOMIC DNA]</scope>
</reference>
<dbReference type="SUPFAM" id="SSF52047">
    <property type="entry name" value="RNI-like"/>
    <property type="match status" value="1"/>
</dbReference>
<dbReference type="InterPro" id="IPR032675">
    <property type="entry name" value="LRR_dom_sf"/>
</dbReference>
<dbReference type="EMBL" id="OUUZ01000009">
    <property type="protein sequence ID" value="SPQ22583.1"/>
    <property type="molecule type" value="Genomic_DNA"/>
</dbReference>
<sequence>MSPQGALRPVLPQEIWWLVAQELARRRDLKGLFRFALVSKGTARSALPLLYAIASKDSGRIKAFLSLWRSIIASSLGATLFPYCCWLKSLKLNILHRNLERLARDRDSTISRAQFFAPPLEKLEIIASMLTEHIRASVDREDKRASITSLTLLPRMTTKNLSKWLLPLSRLSSLCVADSTVLNHDLACVIRANCPAFRELSANVRLKRLSLLAARPEVLDREFFDSLSYQTELQRLDIVFRQADFAEIDKADRPIFVDAISRCRYLRRLCVNEAFTLGNIICLSITLPFLEYFMLDGCLVNDISLATLSRLLRLKTLLVTGRWAVTPAGVWNFLDELERRQGGEHDGLIIVFAARPETPKFTDEEVSDLNAAVSRRFKGEAS</sequence>
<gene>
    <name evidence="1" type="ORF">TT172_LOCUS5002</name>
</gene>
<name>A0A446BJC3_9PEZI</name>
<protein>
    <submittedName>
        <fullName evidence="1">F8596d44-c148-4e5b-9a3c-dbd52cb6fa36</fullName>
    </submittedName>
</protein>
<dbReference type="Gene3D" id="3.80.10.10">
    <property type="entry name" value="Ribonuclease Inhibitor"/>
    <property type="match status" value="1"/>
</dbReference>
<organism evidence="1 2">
    <name type="scientific">Thermothielavioides terrestris</name>
    <dbReference type="NCBI Taxonomy" id="2587410"/>
    <lineage>
        <taxon>Eukaryota</taxon>
        <taxon>Fungi</taxon>
        <taxon>Dikarya</taxon>
        <taxon>Ascomycota</taxon>
        <taxon>Pezizomycotina</taxon>
        <taxon>Sordariomycetes</taxon>
        <taxon>Sordariomycetidae</taxon>
        <taxon>Sordariales</taxon>
        <taxon>Chaetomiaceae</taxon>
        <taxon>Thermothielavioides</taxon>
    </lineage>
</organism>
<dbReference type="Proteomes" id="UP000289323">
    <property type="component" value="Unassembled WGS sequence"/>
</dbReference>
<proteinExistence type="predicted"/>
<evidence type="ECO:0000313" key="1">
    <source>
        <dbReference type="EMBL" id="SPQ22583.1"/>
    </source>
</evidence>
<evidence type="ECO:0000313" key="2">
    <source>
        <dbReference type="Proteomes" id="UP000289323"/>
    </source>
</evidence>